<dbReference type="Proteomes" id="UP000723463">
    <property type="component" value="Unassembled WGS sequence"/>
</dbReference>
<protein>
    <submittedName>
        <fullName evidence="1">Uncharacterized protein</fullName>
    </submittedName>
</protein>
<sequence length="163" mass="17684">MPTSSQPRLTFVATVTTDDGSTQKHVVKKVGDPFVCPLGCEATFRAKSGGRKHLINKICIPKDKDRNIEEEKDLLDSGLPIQAIPKHFPVPSPPTSDPLTAMRTSRDSVLYSCQQHYASPAEQQRMLNIIDALGMVPFALKDALGVEQNAHAHVSVIAKLSAG</sequence>
<gene>
    <name evidence="1" type="ORF">EC957_006419</name>
</gene>
<dbReference type="EMBL" id="JAAAXW010000295">
    <property type="protein sequence ID" value="KAF9538613.1"/>
    <property type="molecule type" value="Genomic_DNA"/>
</dbReference>
<comment type="caution">
    <text evidence="1">The sequence shown here is derived from an EMBL/GenBank/DDBJ whole genome shotgun (WGS) entry which is preliminary data.</text>
</comment>
<accession>A0A9P6JYL1</accession>
<dbReference type="AlphaFoldDB" id="A0A9P6JYL1"/>
<evidence type="ECO:0000313" key="1">
    <source>
        <dbReference type="EMBL" id="KAF9538613.1"/>
    </source>
</evidence>
<keyword evidence="2" id="KW-1185">Reference proteome</keyword>
<proteinExistence type="predicted"/>
<evidence type="ECO:0000313" key="2">
    <source>
        <dbReference type="Proteomes" id="UP000723463"/>
    </source>
</evidence>
<reference evidence="1" key="1">
    <citation type="journal article" date="2020" name="Fungal Divers.">
        <title>Resolving the Mortierellaceae phylogeny through synthesis of multi-gene phylogenetics and phylogenomics.</title>
        <authorList>
            <person name="Vandepol N."/>
            <person name="Liber J."/>
            <person name="Desiro A."/>
            <person name="Na H."/>
            <person name="Kennedy M."/>
            <person name="Barry K."/>
            <person name="Grigoriev I.V."/>
            <person name="Miller A.N."/>
            <person name="O'Donnell K."/>
            <person name="Stajich J.E."/>
            <person name="Bonito G."/>
        </authorList>
    </citation>
    <scope>NUCLEOTIDE SEQUENCE</scope>
    <source>
        <strain evidence="1">NRRL 2591</strain>
    </source>
</reference>
<name>A0A9P6JYL1_9FUNG</name>
<organism evidence="1 2">
    <name type="scientific">Mortierella hygrophila</name>
    <dbReference type="NCBI Taxonomy" id="979708"/>
    <lineage>
        <taxon>Eukaryota</taxon>
        <taxon>Fungi</taxon>
        <taxon>Fungi incertae sedis</taxon>
        <taxon>Mucoromycota</taxon>
        <taxon>Mortierellomycotina</taxon>
        <taxon>Mortierellomycetes</taxon>
        <taxon>Mortierellales</taxon>
        <taxon>Mortierellaceae</taxon>
        <taxon>Mortierella</taxon>
    </lineage>
</organism>